<dbReference type="SUPFAM" id="SSF140478">
    <property type="entry name" value="LemA-like"/>
    <property type="match status" value="1"/>
</dbReference>
<gene>
    <name evidence="6" type="ORF">B1992_09175</name>
</gene>
<comment type="caution">
    <text evidence="6">The sequence shown here is derived from an EMBL/GenBank/DDBJ whole genome shotgun (WGS) entry which is preliminary data.</text>
</comment>
<dbReference type="AlphaFoldDB" id="A0A7V8GLV0"/>
<dbReference type="InterPro" id="IPR023353">
    <property type="entry name" value="LemA-like_dom_sf"/>
</dbReference>
<dbReference type="RefSeq" id="WP_162311195.1">
    <property type="nucleotide sequence ID" value="NZ_JACHGU010000001.1"/>
</dbReference>
<dbReference type="Pfam" id="PF04011">
    <property type="entry name" value="LemA"/>
    <property type="match status" value="1"/>
</dbReference>
<dbReference type="Proteomes" id="UP000462066">
    <property type="component" value="Unassembled WGS sequence"/>
</dbReference>
<keyword evidence="5" id="KW-0472">Membrane</keyword>
<name>A0A7V8GLV0_9GAMM</name>
<dbReference type="InterPro" id="IPR007156">
    <property type="entry name" value="MamQ_LemA"/>
</dbReference>
<dbReference type="Gene3D" id="1.20.1440.20">
    <property type="entry name" value="LemA-like domain"/>
    <property type="match status" value="1"/>
</dbReference>
<evidence type="ECO:0000256" key="1">
    <source>
        <dbReference type="ARBA" id="ARBA00004167"/>
    </source>
</evidence>
<evidence type="ECO:0000256" key="5">
    <source>
        <dbReference type="ARBA" id="ARBA00023136"/>
    </source>
</evidence>
<proteinExistence type="inferred from homology"/>
<dbReference type="EMBL" id="MWIP01000008">
    <property type="protein sequence ID" value="KAF1686104.1"/>
    <property type="molecule type" value="Genomic_DNA"/>
</dbReference>
<keyword evidence="7" id="KW-1185">Reference proteome</keyword>
<accession>A0A7V8GLV0</accession>
<evidence type="ECO:0000313" key="7">
    <source>
        <dbReference type="Proteomes" id="UP000462066"/>
    </source>
</evidence>
<dbReference type="PANTHER" id="PTHR34478">
    <property type="entry name" value="PROTEIN LEMA"/>
    <property type="match status" value="1"/>
</dbReference>
<protein>
    <recommendedName>
        <fullName evidence="8">LemA family protein</fullName>
    </recommendedName>
</protein>
<comment type="similarity">
    <text evidence="2">Belongs to the LemA family.</text>
</comment>
<dbReference type="PANTHER" id="PTHR34478:SF1">
    <property type="entry name" value="PROTEIN LEMA"/>
    <property type="match status" value="1"/>
</dbReference>
<reference evidence="6 7" key="1">
    <citation type="submission" date="2017-10" db="EMBL/GenBank/DDBJ databases">
        <title>Whole genome sequencing of Pseudoxanthomonas broegbernensis DSM 12573(T).</title>
        <authorList>
            <person name="Kumar S."/>
            <person name="Bansal K."/>
            <person name="Kaur A."/>
            <person name="Patil P."/>
            <person name="Sharma S."/>
            <person name="Patil P.B."/>
        </authorList>
    </citation>
    <scope>NUCLEOTIDE SEQUENCE [LARGE SCALE GENOMIC DNA]</scope>
    <source>
        <strain evidence="6 7">DSM 12573</strain>
    </source>
</reference>
<sequence length="200" mass="21390">MGSLLILLVFLGLLAAVALWAVGIYNGLVTSRNGWRNAFAQIDVQLQRRFDLIPNLVETAKAYMAHERETLEAVIAARAAAQSGLAAAKADPGDAVAMAQLAAGQGQLNGVLGRLLAVAEAYPDLKANQNMMQLSEELSSTENRVAFARQAYNDAVLAYNNKREMFPSSVVAGMFGFAPAALLDIPADTPQVREAPKVQF</sequence>
<evidence type="ECO:0000256" key="3">
    <source>
        <dbReference type="ARBA" id="ARBA00022692"/>
    </source>
</evidence>
<evidence type="ECO:0000256" key="2">
    <source>
        <dbReference type="ARBA" id="ARBA00008854"/>
    </source>
</evidence>
<dbReference type="GO" id="GO:0016020">
    <property type="term" value="C:membrane"/>
    <property type="evidence" value="ECO:0007669"/>
    <property type="project" value="UniProtKB-SubCell"/>
</dbReference>
<keyword evidence="4" id="KW-1133">Transmembrane helix</keyword>
<keyword evidence="3" id="KW-0812">Transmembrane</keyword>
<comment type="subcellular location">
    <subcellularLocation>
        <location evidence="1">Membrane</location>
        <topology evidence="1">Single-pass membrane protein</topology>
    </subcellularLocation>
</comment>
<evidence type="ECO:0000313" key="6">
    <source>
        <dbReference type="EMBL" id="KAF1686104.1"/>
    </source>
</evidence>
<evidence type="ECO:0000256" key="4">
    <source>
        <dbReference type="ARBA" id="ARBA00022989"/>
    </source>
</evidence>
<organism evidence="6 7">
    <name type="scientific">Pseudoxanthomonas broegbernensis</name>
    <dbReference type="NCBI Taxonomy" id="83619"/>
    <lineage>
        <taxon>Bacteria</taxon>
        <taxon>Pseudomonadati</taxon>
        <taxon>Pseudomonadota</taxon>
        <taxon>Gammaproteobacteria</taxon>
        <taxon>Lysobacterales</taxon>
        <taxon>Lysobacteraceae</taxon>
        <taxon>Pseudoxanthomonas</taxon>
    </lineage>
</organism>
<evidence type="ECO:0008006" key="8">
    <source>
        <dbReference type="Google" id="ProtNLM"/>
    </source>
</evidence>